<evidence type="ECO:0000313" key="2">
    <source>
        <dbReference type="EMBL" id="QHT19924.1"/>
    </source>
</evidence>
<evidence type="ECO:0000259" key="1">
    <source>
        <dbReference type="PROSITE" id="PS50164"/>
    </source>
</evidence>
<dbReference type="InterPro" id="IPR035901">
    <property type="entry name" value="GIY-YIG_endonuc_sf"/>
</dbReference>
<dbReference type="AlphaFoldDB" id="A0A6C0DTJ8"/>
<dbReference type="Pfam" id="PF01541">
    <property type="entry name" value="GIY-YIG"/>
    <property type="match status" value="1"/>
</dbReference>
<accession>A0A6C0DTJ8</accession>
<reference evidence="2" key="1">
    <citation type="journal article" date="2020" name="Nature">
        <title>Giant virus diversity and host interactions through global metagenomics.</title>
        <authorList>
            <person name="Schulz F."/>
            <person name="Roux S."/>
            <person name="Paez-Espino D."/>
            <person name="Jungbluth S."/>
            <person name="Walsh D.A."/>
            <person name="Denef V.J."/>
            <person name="McMahon K.D."/>
            <person name="Konstantinidis K.T."/>
            <person name="Eloe-Fadrosh E.A."/>
            <person name="Kyrpides N.C."/>
            <person name="Woyke T."/>
        </authorList>
    </citation>
    <scope>NUCLEOTIDE SEQUENCE</scope>
    <source>
        <strain evidence="2">GVMAG-M-3300023174-5</strain>
    </source>
</reference>
<sequence length="231" mass="27406">MNNIDPNKDYIYVLKLIDDRYYIGRSQNIVQRIEDHFSGNGSIYTKKYKPLSVVEIVEEKSIHDERNKTIEYIEKYTWEKVRGYAWCKVDYKNPLKLNNATKKELNVNDGVDENIRKLYCVDNKDIIEIGKELNLTPGSIAYRLKKMNIVLSKKLANGYKKYITSDLYKEICKNKSIKKSYSKFTKPNMIREKNNYKEQITKIMHDNQEIKLETKNIKEKIRSLLMKTNPN</sequence>
<feature type="domain" description="GIY-YIG" evidence="1">
    <location>
        <begin position="7"/>
        <end position="82"/>
    </location>
</feature>
<dbReference type="EMBL" id="MN739671">
    <property type="protein sequence ID" value="QHT19924.1"/>
    <property type="molecule type" value="Genomic_DNA"/>
</dbReference>
<dbReference type="InterPro" id="IPR000305">
    <property type="entry name" value="GIY-YIG_endonuc"/>
</dbReference>
<organism evidence="2">
    <name type="scientific">viral metagenome</name>
    <dbReference type="NCBI Taxonomy" id="1070528"/>
    <lineage>
        <taxon>unclassified sequences</taxon>
        <taxon>metagenomes</taxon>
        <taxon>organismal metagenomes</taxon>
    </lineage>
</organism>
<name>A0A6C0DTJ8_9ZZZZ</name>
<dbReference type="PROSITE" id="PS50164">
    <property type="entry name" value="GIY_YIG"/>
    <property type="match status" value="1"/>
</dbReference>
<proteinExistence type="predicted"/>
<protein>
    <recommendedName>
        <fullName evidence="1">GIY-YIG domain-containing protein</fullName>
    </recommendedName>
</protein>
<dbReference type="SUPFAM" id="SSF82771">
    <property type="entry name" value="GIY-YIG endonuclease"/>
    <property type="match status" value="1"/>
</dbReference>
<dbReference type="Gene3D" id="3.40.1440.10">
    <property type="entry name" value="GIY-YIG endonuclease"/>
    <property type="match status" value="1"/>
</dbReference>